<gene>
    <name evidence="2" type="ORF">AK812_SmicGene1544</name>
</gene>
<accession>A0A1Q9F3Z2</accession>
<reference evidence="2 3" key="1">
    <citation type="submission" date="2016-02" db="EMBL/GenBank/DDBJ databases">
        <title>Genome analysis of coral dinoflagellate symbionts highlights evolutionary adaptations to a symbiotic lifestyle.</title>
        <authorList>
            <person name="Aranda M."/>
            <person name="Li Y."/>
            <person name="Liew Y.J."/>
            <person name="Baumgarten S."/>
            <person name="Simakov O."/>
            <person name="Wilson M."/>
            <person name="Piel J."/>
            <person name="Ashoor H."/>
            <person name="Bougouffa S."/>
            <person name="Bajic V.B."/>
            <person name="Ryu T."/>
            <person name="Ravasi T."/>
            <person name="Bayer T."/>
            <person name="Micklem G."/>
            <person name="Kim H."/>
            <person name="Bhak J."/>
            <person name="Lajeunesse T.C."/>
            <person name="Voolstra C.R."/>
        </authorList>
    </citation>
    <scope>NUCLEOTIDE SEQUENCE [LARGE SCALE GENOMIC DNA]</scope>
    <source>
        <strain evidence="2 3">CCMP2467</strain>
    </source>
</reference>
<proteinExistence type="predicted"/>
<keyword evidence="3" id="KW-1185">Reference proteome</keyword>
<keyword evidence="1" id="KW-0472">Membrane</keyword>
<evidence type="ECO:0000313" key="3">
    <source>
        <dbReference type="Proteomes" id="UP000186817"/>
    </source>
</evidence>
<comment type="caution">
    <text evidence="2">The sequence shown here is derived from an EMBL/GenBank/DDBJ whole genome shotgun (WGS) entry which is preliminary data.</text>
</comment>
<dbReference type="EMBL" id="LSRX01000016">
    <property type="protein sequence ID" value="OLQ14377.1"/>
    <property type="molecule type" value="Genomic_DNA"/>
</dbReference>
<dbReference type="AlphaFoldDB" id="A0A1Q9F3Z2"/>
<organism evidence="2 3">
    <name type="scientific">Symbiodinium microadriaticum</name>
    <name type="common">Dinoflagellate</name>
    <name type="synonym">Zooxanthella microadriatica</name>
    <dbReference type="NCBI Taxonomy" id="2951"/>
    <lineage>
        <taxon>Eukaryota</taxon>
        <taxon>Sar</taxon>
        <taxon>Alveolata</taxon>
        <taxon>Dinophyceae</taxon>
        <taxon>Suessiales</taxon>
        <taxon>Symbiodiniaceae</taxon>
        <taxon>Symbiodinium</taxon>
    </lineage>
</organism>
<name>A0A1Q9F3Z2_SYMMI</name>
<feature type="transmembrane region" description="Helical" evidence="1">
    <location>
        <begin position="123"/>
        <end position="143"/>
    </location>
</feature>
<protein>
    <submittedName>
        <fullName evidence="2">Uncharacterized protein</fullName>
    </submittedName>
</protein>
<evidence type="ECO:0000313" key="2">
    <source>
        <dbReference type="EMBL" id="OLQ14377.1"/>
    </source>
</evidence>
<keyword evidence="1" id="KW-1133">Transmembrane helix</keyword>
<keyword evidence="1" id="KW-0812">Transmembrane</keyword>
<dbReference type="Proteomes" id="UP000186817">
    <property type="component" value="Unassembled WGS sequence"/>
</dbReference>
<sequence length="160" mass="18088">MREMQQEVFKKAFETMIEQQLQEVRLTEFRQRLAARKRGKQEVSEGGADDDQWQSYLKRPVPATELSIRSIREAGCMLRFLVCQTSLSVSASEVLGQIAFQEHFPIDGVAQEPSKSTKPMPRWVYGLGACTAMMTVIGLTAWYQVMMVAFMEPPAIGIPP</sequence>
<evidence type="ECO:0000256" key="1">
    <source>
        <dbReference type="SAM" id="Phobius"/>
    </source>
</evidence>